<proteinExistence type="predicted"/>
<protein>
    <submittedName>
        <fullName evidence="1">Uncharacterized protein</fullName>
    </submittedName>
</protein>
<organism evidence="1 2">
    <name type="scientific">Pseudomonas putida</name>
    <name type="common">Arthrobacter siderocapsulatus</name>
    <dbReference type="NCBI Taxonomy" id="303"/>
    <lineage>
        <taxon>Bacteria</taxon>
        <taxon>Pseudomonadati</taxon>
        <taxon>Pseudomonadota</taxon>
        <taxon>Gammaproteobacteria</taxon>
        <taxon>Pseudomonadales</taxon>
        <taxon>Pseudomonadaceae</taxon>
        <taxon>Pseudomonas</taxon>
    </lineage>
</organism>
<reference evidence="1" key="1">
    <citation type="submission" date="2020-12" db="EMBL/GenBank/DDBJ databases">
        <title>Enhanced detection system for hospital associated transmission using whole genome sequencing surveillance.</title>
        <authorList>
            <person name="Harrison L.H."/>
            <person name="Van Tyne D."/>
            <person name="Marsh J.W."/>
            <person name="Griffith M.P."/>
            <person name="Snyder D.J."/>
            <person name="Cooper V.S."/>
            <person name="Mustapha M."/>
        </authorList>
    </citation>
    <scope>NUCLEOTIDE SEQUENCE</scope>
    <source>
        <strain evidence="1">PSB00042</strain>
    </source>
</reference>
<dbReference type="Proteomes" id="UP000637061">
    <property type="component" value="Unassembled WGS sequence"/>
</dbReference>
<dbReference type="RefSeq" id="WP_198746894.1">
    <property type="nucleotide sequence ID" value="NZ_JAEHTE010000002.1"/>
</dbReference>
<evidence type="ECO:0000313" key="2">
    <source>
        <dbReference type="Proteomes" id="UP000637061"/>
    </source>
</evidence>
<dbReference type="EMBL" id="JAEHTE010000002">
    <property type="protein sequence ID" value="MBI6883282.1"/>
    <property type="molecule type" value="Genomic_DNA"/>
</dbReference>
<sequence>MSDIFDALKIETPIQDLWPNYFSAIGDLLEDMGGMTKEDIGKLAVFLETTFREQLRAVDGEVRKAVINSRDCSPELRQAFQMGQLAFASMLAGQTFSRRADDSFVPIVLKPSNRTLMRALLGGDKSDADLAQITRLTEKTIKKKLYELRVLGICEHRSNGREIVNFLTMLAKSVLEQKGISPICG</sequence>
<evidence type="ECO:0000313" key="1">
    <source>
        <dbReference type="EMBL" id="MBI6883282.1"/>
    </source>
</evidence>
<dbReference type="AlphaFoldDB" id="A0A8I1JGY7"/>
<accession>A0A8I1JGY7</accession>
<gene>
    <name evidence="1" type="ORF">JEU22_05095</name>
</gene>
<comment type="caution">
    <text evidence="1">The sequence shown here is derived from an EMBL/GenBank/DDBJ whole genome shotgun (WGS) entry which is preliminary data.</text>
</comment>
<name>A0A8I1JGY7_PSEPU</name>